<dbReference type="OrthoDB" id="845076at2759"/>
<dbReference type="PANTHER" id="PTHR33874">
    <property type="entry name" value="RING FINGER PROTEIN"/>
    <property type="match status" value="1"/>
</dbReference>
<accession>A0A830BDU3</accession>
<gene>
    <name evidence="1" type="ORF">PHJA_000576900</name>
</gene>
<evidence type="ECO:0000313" key="2">
    <source>
        <dbReference type="Proteomes" id="UP000653305"/>
    </source>
</evidence>
<evidence type="ECO:0000313" key="1">
    <source>
        <dbReference type="EMBL" id="GFP84332.1"/>
    </source>
</evidence>
<dbReference type="EMBL" id="BMAC01000082">
    <property type="protein sequence ID" value="GFP84332.1"/>
    <property type="molecule type" value="Genomic_DNA"/>
</dbReference>
<proteinExistence type="predicted"/>
<protein>
    <submittedName>
        <fullName evidence="1">Uncharacterized protein</fullName>
    </submittedName>
</protein>
<organism evidence="1 2">
    <name type="scientific">Phtheirospermum japonicum</name>
    <dbReference type="NCBI Taxonomy" id="374723"/>
    <lineage>
        <taxon>Eukaryota</taxon>
        <taxon>Viridiplantae</taxon>
        <taxon>Streptophyta</taxon>
        <taxon>Embryophyta</taxon>
        <taxon>Tracheophyta</taxon>
        <taxon>Spermatophyta</taxon>
        <taxon>Magnoliopsida</taxon>
        <taxon>eudicotyledons</taxon>
        <taxon>Gunneridae</taxon>
        <taxon>Pentapetalae</taxon>
        <taxon>asterids</taxon>
        <taxon>lamiids</taxon>
        <taxon>Lamiales</taxon>
        <taxon>Orobanchaceae</taxon>
        <taxon>Orobanchaceae incertae sedis</taxon>
        <taxon>Phtheirospermum</taxon>
    </lineage>
</organism>
<dbReference type="AlphaFoldDB" id="A0A830BDU3"/>
<dbReference type="Proteomes" id="UP000653305">
    <property type="component" value="Unassembled WGS sequence"/>
</dbReference>
<comment type="caution">
    <text evidence="1">The sequence shown here is derived from an EMBL/GenBank/DDBJ whole genome shotgun (WGS) entry which is preliminary data.</text>
</comment>
<reference evidence="1" key="1">
    <citation type="submission" date="2020-07" db="EMBL/GenBank/DDBJ databases">
        <title>Ethylene signaling mediates host invasion by parasitic plants.</title>
        <authorList>
            <person name="Yoshida S."/>
        </authorList>
    </citation>
    <scope>NUCLEOTIDE SEQUENCE</scope>
    <source>
        <strain evidence="1">Okayama</strain>
    </source>
</reference>
<dbReference type="PANTHER" id="PTHR33874:SF4">
    <property type="entry name" value="EXPRESSED PROTEIN"/>
    <property type="match status" value="1"/>
</dbReference>
<sequence length="274" mass="30298">MVGHVSMEVAKTVLEVADVAWTAVETCHHHHHHETVPSPPGIKERGVFDIEALSSENERLRQLLEKNLNLLQQISSSPTLLHNCPSDLHDRILSTVNSESFLNELETLRQKSTRSFPFDEPSGADLEKAEVLINVDNEEPSWWVWVSDETGPNNIEEKSGIDNDNYVIVSEEHVVDGVATFMARCVLANPKSLSLSPLELQKALMKTLGGMNKVEKMLNIWHAGKMFYTLATWSLALASLYQGRAILKLATLGVHHSSKNGSQGPINDGACSCV</sequence>
<name>A0A830BDU3_9LAMI</name>
<keyword evidence="2" id="KW-1185">Reference proteome</keyword>